<gene>
    <name evidence="1" type="ORF">SAMN05444972_107130</name>
</gene>
<keyword evidence="2" id="KW-1185">Reference proteome</keyword>
<dbReference type="GO" id="GO:0008168">
    <property type="term" value="F:methyltransferase activity"/>
    <property type="evidence" value="ECO:0007669"/>
    <property type="project" value="UniProtKB-KW"/>
</dbReference>
<dbReference type="SUPFAM" id="SSF53335">
    <property type="entry name" value="S-adenosyl-L-methionine-dependent methyltransferases"/>
    <property type="match status" value="1"/>
</dbReference>
<evidence type="ECO:0000313" key="2">
    <source>
        <dbReference type="Proteomes" id="UP000198660"/>
    </source>
</evidence>
<protein>
    <submittedName>
        <fullName evidence="1">Phospholipid N-methyltransferase</fullName>
    </submittedName>
</protein>
<name>A0A1I6SJ06_9BACL</name>
<proteinExistence type="predicted"/>
<dbReference type="GO" id="GO:0032259">
    <property type="term" value="P:methylation"/>
    <property type="evidence" value="ECO:0007669"/>
    <property type="project" value="UniProtKB-KW"/>
</dbReference>
<keyword evidence="1" id="KW-0489">Methyltransferase</keyword>
<dbReference type="OrthoDB" id="9805585at2"/>
<keyword evidence="1" id="KW-0808">Transferase</keyword>
<dbReference type="AlphaFoldDB" id="A0A1I6SJ06"/>
<dbReference type="RefSeq" id="WP_091837302.1">
    <property type="nucleotide sequence ID" value="NZ_FPAA01000007.1"/>
</dbReference>
<reference evidence="2" key="1">
    <citation type="submission" date="2016-10" db="EMBL/GenBank/DDBJ databases">
        <authorList>
            <person name="Varghese N."/>
            <person name="Submissions S."/>
        </authorList>
    </citation>
    <scope>NUCLEOTIDE SEQUENCE [LARGE SCALE GENOMIC DNA]</scope>
    <source>
        <strain evidence="2">DSM 45789</strain>
    </source>
</reference>
<dbReference type="InterPro" id="IPR029063">
    <property type="entry name" value="SAM-dependent_MTases_sf"/>
</dbReference>
<dbReference type="EMBL" id="FPAA01000007">
    <property type="protein sequence ID" value="SFS76926.1"/>
    <property type="molecule type" value="Genomic_DNA"/>
</dbReference>
<dbReference type="Gene3D" id="3.40.50.150">
    <property type="entry name" value="Vaccinia Virus protein VP39"/>
    <property type="match status" value="1"/>
</dbReference>
<evidence type="ECO:0000313" key="1">
    <source>
        <dbReference type="EMBL" id="SFS76926.1"/>
    </source>
</evidence>
<dbReference type="Proteomes" id="UP000198660">
    <property type="component" value="Unassembled WGS sequence"/>
</dbReference>
<sequence>MSTLTYRKAFFMRFFRSPRQIGSVTPSSKYLVKALLDPIAWGQVDTLVELGAGTGVITQALESKLHSQAKAFIFEKDPILHSLLHQNHPTLHHVLDATEIKNTLTTHGLSHADAILSSLPFTNFSITVRNAILDQICSSLAPSGVFTAYQYSLQMKPLLNKRFRHVEIRWVIRNLLPAFVYICKDPIHVP</sequence>
<organism evidence="1 2">
    <name type="scientific">Marininema halotolerans</name>
    <dbReference type="NCBI Taxonomy" id="1155944"/>
    <lineage>
        <taxon>Bacteria</taxon>
        <taxon>Bacillati</taxon>
        <taxon>Bacillota</taxon>
        <taxon>Bacilli</taxon>
        <taxon>Bacillales</taxon>
        <taxon>Thermoactinomycetaceae</taxon>
        <taxon>Marininema</taxon>
    </lineage>
</organism>
<accession>A0A1I6SJ06</accession>